<name>L9WYA9_9EURY</name>
<sequence length="260" mass="28192">MDAFDHEHSDRGSAKTDPVRHLETLEDEVATLKRRLRSADSDGDADTNVDAATTDLRARFEAAAGELQAAVAAANGGHEPINRRTGGTITPLEPVPADVALADIAHALANLTRFTGQGRDHYSVARHAVHVSHEVEARGGSPDAIRWGLLHDATEAYLADVPAPVKRSLPGYTHAESELAAAVRDAFEIELSRAERRLVHAADKAVGRDELARHFPDGGFERPALEFDADALEREWRTGAASSDTERFVDRANELDIECD</sequence>
<dbReference type="RefSeq" id="WP_007259795.1">
    <property type="nucleotide sequence ID" value="NZ_AOHZ01000058.1"/>
</dbReference>
<feature type="compositionally biased region" description="Basic and acidic residues" evidence="1">
    <location>
        <begin position="1"/>
        <end position="24"/>
    </location>
</feature>
<evidence type="ECO:0000256" key="1">
    <source>
        <dbReference type="SAM" id="MobiDB-lite"/>
    </source>
</evidence>
<evidence type="ECO:0008006" key="4">
    <source>
        <dbReference type="Google" id="ProtNLM"/>
    </source>
</evidence>
<reference evidence="2 3" key="1">
    <citation type="journal article" date="2014" name="PLoS Genet.">
        <title>Phylogenetically driven sequencing of extremely halophilic archaea reveals strategies for static and dynamic osmo-response.</title>
        <authorList>
            <person name="Becker E.A."/>
            <person name="Seitzer P.M."/>
            <person name="Tritt A."/>
            <person name="Larsen D."/>
            <person name="Krusor M."/>
            <person name="Yao A.I."/>
            <person name="Wu D."/>
            <person name="Madern D."/>
            <person name="Eisen J.A."/>
            <person name="Darling A.E."/>
            <person name="Facciotti M.T."/>
        </authorList>
    </citation>
    <scope>NUCLEOTIDE SEQUENCE [LARGE SCALE GENOMIC DNA]</scope>
    <source>
        <strain evidence="2 3">JCM 12255</strain>
    </source>
</reference>
<dbReference type="EMBL" id="AOHZ01000058">
    <property type="protein sequence ID" value="ELY54450.1"/>
    <property type="molecule type" value="Genomic_DNA"/>
</dbReference>
<proteinExistence type="predicted"/>
<dbReference type="PATRIC" id="fig|1227499.3.peg.2584"/>
<organism evidence="2 3">
    <name type="scientific">Natronolimnohabitans innermongolicus JCM 12255</name>
    <dbReference type="NCBI Taxonomy" id="1227499"/>
    <lineage>
        <taxon>Archaea</taxon>
        <taxon>Methanobacteriati</taxon>
        <taxon>Methanobacteriota</taxon>
        <taxon>Stenosarchaea group</taxon>
        <taxon>Halobacteria</taxon>
        <taxon>Halobacteriales</taxon>
        <taxon>Natrialbaceae</taxon>
        <taxon>Natronolimnohabitans</taxon>
    </lineage>
</organism>
<dbReference type="OrthoDB" id="268600at2157"/>
<dbReference type="AlphaFoldDB" id="L9WYA9"/>
<feature type="region of interest" description="Disordered" evidence="1">
    <location>
        <begin position="1"/>
        <end position="26"/>
    </location>
</feature>
<dbReference type="STRING" id="1227499.C493_12589"/>
<keyword evidence="3" id="KW-1185">Reference proteome</keyword>
<evidence type="ECO:0000313" key="2">
    <source>
        <dbReference type="EMBL" id="ELY54450.1"/>
    </source>
</evidence>
<dbReference type="Gene3D" id="1.10.3210.10">
    <property type="entry name" value="Hypothetical protein af1432"/>
    <property type="match status" value="1"/>
</dbReference>
<accession>L9WYA9</accession>
<dbReference type="SUPFAM" id="SSF109604">
    <property type="entry name" value="HD-domain/PDEase-like"/>
    <property type="match status" value="1"/>
</dbReference>
<dbReference type="Proteomes" id="UP000011602">
    <property type="component" value="Unassembled WGS sequence"/>
</dbReference>
<gene>
    <name evidence="2" type="ORF">C493_12589</name>
</gene>
<comment type="caution">
    <text evidence="2">The sequence shown here is derived from an EMBL/GenBank/DDBJ whole genome shotgun (WGS) entry which is preliminary data.</text>
</comment>
<evidence type="ECO:0000313" key="3">
    <source>
        <dbReference type="Proteomes" id="UP000011602"/>
    </source>
</evidence>
<dbReference type="eggNOG" id="arCOG04311">
    <property type="taxonomic scope" value="Archaea"/>
</dbReference>
<protein>
    <recommendedName>
        <fullName evidence="4">Metal dependent phosphohydrolase</fullName>
    </recommendedName>
</protein>